<keyword evidence="18" id="KW-0624">Polysaccharide degradation</keyword>
<feature type="compositionally biased region" description="Low complexity" evidence="22">
    <location>
        <begin position="379"/>
        <end position="392"/>
    </location>
</feature>
<dbReference type="PANTHER" id="PTHR16631">
    <property type="entry name" value="GLUCAN 1,3-BETA-GLUCOSIDASE"/>
    <property type="match status" value="1"/>
</dbReference>
<feature type="region of interest" description="Disordered" evidence="22">
    <location>
        <begin position="337"/>
        <end position="498"/>
    </location>
</feature>
<dbReference type="SUPFAM" id="SSF51445">
    <property type="entry name" value="(Trans)glycosidases"/>
    <property type="match status" value="1"/>
</dbReference>
<dbReference type="GO" id="GO:0009986">
    <property type="term" value="C:cell surface"/>
    <property type="evidence" value="ECO:0007669"/>
    <property type="project" value="TreeGrafter"/>
</dbReference>
<dbReference type="AlphaFoldDB" id="A0A9W4I3U2"/>
<evidence type="ECO:0000256" key="17">
    <source>
        <dbReference type="ARBA" id="ARBA00023316"/>
    </source>
</evidence>
<evidence type="ECO:0000256" key="3">
    <source>
        <dbReference type="ARBA" id="ARBA00004609"/>
    </source>
</evidence>
<keyword evidence="14" id="KW-0325">Glycoprotein</keyword>
<keyword evidence="17" id="KW-0961">Cell wall biogenesis/degradation</keyword>
<evidence type="ECO:0000256" key="9">
    <source>
        <dbReference type="ARBA" id="ARBA00022525"/>
    </source>
</evidence>
<sequence>MRSAQFLALAMAVATSDAISQGFNYGALKVDGSLKTQADFETEFATAKNLVGTDNAFTSARLYTMIQGGTTNGPIEAIPAAIKEKTTLLLGLWASGGDMSNEIAALTSAINTYGEDFTNLVVGISVGSEDLYRVSETGVKANAGLGVGPTELVDYINQVRSAISGTSLSDSPIGHVDTWNSWTNGSNSAVIEAVDWLGFDGYPYYENTDPNSIDDAKALFDKGVEKTKAVAGGKEVWITETGWPVTGPTENLAVANIASAKQYWDEVACPLLGNTNTWWYILEDAGTTAPSFGVTGSSTDTTPLYDLSCKASSSSSSAAASSSTSGAGIAEKSGFVSSATSASPTGSAGSDASGSGSGVSGSDSGVSGSGSGVSGSGSGASSSGSGSSDGSSDGSGSGSGSGAGSASSPAGSSSVRPTSAAVTSGVRPSTKPKSKSASASASASGAASSSASGSSATATGGSNSGSGSSASGSGSGSGSSSSDSASASPSLPVSSATRVAGSAAGALVAALALAFTF</sequence>
<comment type="subcellular location">
    <subcellularLocation>
        <location evidence="3">Cell membrane</location>
        <topology evidence="3">Lipid-anchor</topology>
        <topology evidence="3">GPI-anchor</topology>
    </subcellularLocation>
    <subcellularLocation>
        <location evidence="2">Secreted</location>
        <location evidence="2">Cell wall</location>
    </subcellularLocation>
</comment>
<comment type="similarity">
    <text evidence="4">Belongs to the glycosyl hydrolase 17 family.</text>
</comment>
<evidence type="ECO:0000256" key="11">
    <source>
        <dbReference type="ARBA" id="ARBA00022729"/>
    </source>
</evidence>
<comment type="caution">
    <text evidence="24">The sequence shown here is derived from an EMBL/GenBank/DDBJ whole genome shotgun (WGS) entry which is preliminary data.</text>
</comment>
<evidence type="ECO:0000256" key="5">
    <source>
        <dbReference type="ARBA" id="ARBA00012780"/>
    </source>
</evidence>
<evidence type="ECO:0000256" key="12">
    <source>
        <dbReference type="ARBA" id="ARBA00022801"/>
    </source>
</evidence>
<dbReference type="GO" id="GO:0005886">
    <property type="term" value="C:plasma membrane"/>
    <property type="evidence" value="ECO:0007669"/>
    <property type="project" value="UniProtKB-SubCell"/>
</dbReference>
<feature type="compositionally biased region" description="Gly residues" evidence="22">
    <location>
        <begin position="393"/>
        <end position="403"/>
    </location>
</feature>
<dbReference type="FunFam" id="3.20.20.80:FF:000233">
    <property type="entry name" value="Probable glucan endo-1,3-beta-glucosidase eglC"/>
    <property type="match status" value="1"/>
</dbReference>
<evidence type="ECO:0000256" key="2">
    <source>
        <dbReference type="ARBA" id="ARBA00004191"/>
    </source>
</evidence>
<dbReference type="PANTHER" id="PTHR16631:SF13">
    <property type="entry name" value="GLUCAN ENDO-1,3-BETA-GLUCOSIDASE EGLC-RELATED"/>
    <property type="match status" value="1"/>
</dbReference>
<evidence type="ECO:0000256" key="15">
    <source>
        <dbReference type="ARBA" id="ARBA00023277"/>
    </source>
</evidence>
<comment type="function">
    <text evidence="19">Glucanases play a role in cell expansion during growth, in cell-cell fusion during mating, and in spore release during sporulation. This enzyme may be involved in beta-glucan degradation and also function biosynthetically as a transglycosylase.</text>
</comment>
<organism evidence="24 25">
    <name type="scientific">Penicillium nalgiovense</name>
    <dbReference type="NCBI Taxonomy" id="60175"/>
    <lineage>
        <taxon>Eukaryota</taxon>
        <taxon>Fungi</taxon>
        <taxon>Dikarya</taxon>
        <taxon>Ascomycota</taxon>
        <taxon>Pezizomycotina</taxon>
        <taxon>Eurotiomycetes</taxon>
        <taxon>Eurotiomycetidae</taxon>
        <taxon>Eurotiales</taxon>
        <taxon>Aspergillaceae</taxon>
        <taxon>Penicillium</taxon>
    </lineage>
</organism>
<name>A0A9W4I3U2_PENNA</name>
<evidence type="ECO:0000256" key="14">
    <source>
        <dbReference type="ARBA" id="ARBA00023180"/>
    </source>
</evidence>
<evidence type="ECO:0000256" key="6">
    <source>
        <dbReference type="ARBA" id="ARBA00019762"/>
    </source>
</evidence>
<evidence type="ECO:0000256" key="21">
    <source>
        <dbReference type="ARBA" id="ARBA00032906"/>
    </source>
</evidence>
<evidence type="ECO:0000256" key="13">
    <source>
        <dbReference type="ARBA" id="ARBA00023136"/>
    </source>
</evidence>
<evidence type="ECO:0000256" key="18">
    <source>
        <dbReference type="ARBA" id="ARBA00023326"/>
    </source>
</evidence>
<feature type="signal peptide" evidence="23">
    <location>
        <begin position="1"/>
        <end position="18"/>
    </location>
</feature>
<dbReference type="GO" id="GO:0005576">
    <property type="term" value="C:extracellular region"/>
    <property type="evidence" value="ECO:0007669"/>
    <property type="project" value="TreeGrafter"/>
</dbReference>
<feature type="compositionally biased region" description="Low complexity" evidence="22">
    <location>
        <begin position="404"/>
        <end position="414"/>
    </location>
</feature>
<evidence type="ECO:0000256" key="19">
    <source>
        <dbReference type="ARBA" id="ARBA00025152"/>
    </source>
</evidence>
<keyword evidence="15" id="KW-0119">Carbohydrate metabolism</keyword>
<evidence type="ECO:0000256" key="23">
    <source>
        <dbReference type="SAM" id="SignalP"/>
    </source>
</evidence>
<keyword evidence="10" id="KW-0336">GPI-anchor</keyword>
<feature type="compositionally biased region" description="Gly residues" evidence="22">
    <location>
        <begin position="367"/>
        <end position="378"/>
    </location>
</feature>
<evidence type="ECO:0000256" key="22">
    <source>
        <dbReference type="SAM" id="MobiDB-lite"/>
    </source>
</evidence>
<dbReference type="InterPro" id="IPR050732">
    <property type="entry name" value="Beta-glucan_modifiers"/>
</dbReference>
<dbReference type="Gene3D" id="3.20.20.80">
    <property type="entry name" value="Glycosidases"/>
    <property type="match status" value="1"/>
</dbReference>
<comment type="catalytic activity">
    <reaction evidence="1">
        <text>Hydrolysis of (1-&gt;3)-beta-D-glucosidic linkages in (1-&gt;3)-beta-D-glucans.</text>
        <dbReference type="EC" id="3.2.1.39"/>
    </reaction>
</comment>
<evidence type="ECO:0000256" key="4">
    <source>
        <dbReference type="ARBA" id="ARBA00008773"/>
    </source>
</evidence>
<dbReference type="GO" id="GO:0098552">
    <property type="term" value="C:side of membrane"/>
    <property type="evidence" value="ECO:0007669"/>
    <property type="project" value="UniProtKB-KW"/>
</dbReference>
<keyword evidence="8" id="KW-0134">Cell wall</keyword>
<proteinExistence type="inferred from homology"/>
<dbReference type="InterPro" id="IPR017853">
    <property type="entry name" value="GH"/>
</dbReference>
<reference evidence="24" key="1">
    <citation type="submission" date="2021-07" db="EMBL/GenBank/DDBJ databases">
        <authorList>
            <person name="Branca A.L. A."/>
        </authorList>
    </citation>
    <scope>NUCLEOTIDE SEQUENCE</scope>
</reference>
<accession>A0A9W4I3U2</accession>
<evidence type="ECO:0000256" key="7">
    <source>
        <dbReference type="ARBA" id="ARBA00022475"/>
    </source>
</evidence>
<dbReference type="Proteomes" id="UP001153461">
    <property type="component" value="Unassembled WGS sequence"/>
</dbReference>
<feature type="compositionally biased region" description="Low complexity" evidence="22">
    <location>
        <begin position="429"/>
        <end position="498"/>
    </location>
</feature>
<keyword evidence="16" id="KW-0449">Lipoprotein</keyword>
<evidence type="ECO:0000256" key="20">
    <source>
        <dbReference type="ARBA" id="ARBA00032134"/>
    </source>
</evidence>
<protein>
    <recommendedName>
        <fullName evidence="6">Probable glucan endo-1,3-beta-glucosidase eglC</fullName>
        <ecNumber evidence="5">3.2.1.39</ecNumber>
    </recommendedName>
    <alternativeName>
        <fullName evidence="20">Endo-1,3-beta-glucanase eglC</fullName>
    </alternativeName>
    <alternativeName>
        <fullName evidence="21">Laminarinase eglC</fullName>
    </alternativeName>
</protein>
<dbReference type="GO" id="GO:0042973">
    <property type="term" value="F:glucan endo-1,3-beta-D-glucosidase activity"/>
    <property type="evidence" value="ECO:0007669"/>
    <property type="project" value="UniProtKB-EC"/>
</dbReference>
<dbReference type="GO" id="GO:0009277">
    <property type="term" value="C:fungal-type cell wall"/>
    <property type="evidence" value="ECO:0007669"/>
    <property type="project" value="TreeGrafter"/>
</dbReference>
<evidence type="ECO:0000256" key="1">
    <source>
        <dbReference type="ARBA" id="ARBA00000382"/>
    </source>
</evidence>
<evidence type="ECO:0000313" key="25">
    <source>
        <dbReference type="Proteomes" id="UP001153461"/>
    </source>
</evidence>
<keyword evidence="11 23" id="KW-0732">Signal</keyword>
<feature type="chain" id="PRO_5040761818" description="Probable glucan endo-1,3-beta-glucosidase eglC" evidence="23">
    <location>
        <begin position="19"/>
        <end position="517"/>
    </location>
</feature>
<dbReference type="GO" id="GO:0071555">
    <property type="term" value="P:cell wall organization"/>
    <property type="evidence" value="ECO:0007669"/>
    <property type="project" value="UniProtKB-KW"/>
</dbReference>
<dbReference type="EC" id="3.2.1.39" evidence="5"/>
<feature type="compositionally biased region" description="Low complexity" evidence="22">
    <location>
        <begin position="337"/>
        <end position="366"/>
    </location>
</feature>
<evidence type="ECO:0000256" key="8">
    <source>
        <dbReference type="ARBA" id="ARBA00022512"/>
    </source>
</evidence>
<evidence type="ECO:0000256" key="16">
    <source>
        <dbReference type="ARBA" id="ARBA00023288"/>
    </source>
</evidence>
<dbReference type="GO" id="GO:0000272">
    <property type="term" value="P:polysaccharide catabolic process"/>
    <property type="evidence" value="ECO:0007669"/>
    <property type="project" value="UniProtKB-KW"/>
</dbReference>
<keyword evidence="9" id="KW-0964">Secreted</keyword>
<keyword evidence="12" id="KW-0378">Hydrolase</keyword>
<evidence type="ECO:0000313" key="24">
    <source>
        <dbReference type="EMBL" id="CAG8211435.1"/>
    </source>
</evidence>
<dbReference type="EMBL" id="CAJVNV010000477">
    <property type="protein sequence ID" value="CAG8211435.1"/>
    <property type="molecule type" value="Genomic_DNA"/>
</dbReference>
<evidence type="ECO:0000256" key="10">
    <source>
        <dbReference type="ARBA" id="ARBA00022622"/>
    </source>
</evidence>
<gene>
    <name evidence="24" type="ORF">PNAL_LOCUS7788</name>
</gene>
<keyword evidence="13" id="KW-0472">Membrane</keyword>
<dbReference type="OrthoDB" id="77201at2759"/>
<keyword evidence="7" id="KW-1003">Cell membrane</keyword>